<evidence type="ECO:0000256" key="1">
    <source>
        <dbReference type="SAM" id="MobiDB-lite"/>
    </source>
</evidence>
<reference evidence="3 6" key="3">
    <citation type="journal article" date="2014" name="Environ. Microbiol.">
        <title>Halorhabdus tiamatea: proteogenomics and glycosidase activity measurements identify the first cultivated euryarchaeon from a deep-sea anoxic brine lake as potential polysaccharide degrader.</title>
        <authorList>
            <person name="Werner J."/>
            <person name="Ferrer M."/>
            <person name="Michel G."/>
            <person name="Mann A.J."/>
            <person name="Huang S."/>
            <person name="Juarez S."/>
            <person name="Ciordia S."/>
            <person name="Albar J.P."/>
            <person name="Alcaide M."/>
            <person name="La Cono V."/>
            <person name="Yakimov M.M."/>
            <person name="Antunes A."/>
            <person name="Taborda M."/>
            <person name="Da Costa M.S."/>
            <person name="Amann R.I."/>
            <person name="Gloeckner F.O."/>
            <person name="Golyshina O.V."/>
            <person name="Golyshin P.N."/>
            <person name="Teeling H."/>
        </authorList>
    </citation>
    <scope>NUCLEOTIDE SEQUENCE [LARGE SCALE GENOMIC DNA]</scope>
    <source>
        <strain evidence="6">SARL4B</strain>
        <strain evidence="3">Type strain: SARL4B</strain>
    </source>
</reference>
<dbReference type="Proteomes" id="UP000003861">
    <property type="component" value="Unassembled WGS sequence"/>
</dbReference>
<dbReference type="KEGG" id="hti:HTIA_2096"/>
<dbReference type="Proteomes" id="UP000015381">
    <property type="component" value="Chromosome I"/>
</dbReference>
<dbReference type="EMBL" id="HF571520">
    <property type="protein sequence ID" value="CCQ34210.1"/>
    <property type="molecule type" value="Genomic_DNA"/>
</dbReference>
<dbReference type="STRING" id="1033806.HTIA_2096"/>
<feature type="compositionally biased region" description="Acidic residues" evidence="1">
    <location>
        <begin position="1"/>
        <end position="10"/>
    </location>
</feature>
<dbReference type="OrthoDB" id="204982at2157"/>
<accession>F7PFY0</accession>
<feature type="compositionally biased region" description="Basic and acidic residues" evidence="1">
    <location>
        <begin position="86"/>
        <end position="96"/>
    </location>
</feature>
<organism evidence="4 5">
    <name type="scientific">Halorhabdus tiamatea SARL4B</name>
    <dbReference type="NCBI Taxonomy" id="1033806"/>
    <lineage>
        <taxon>Archaea</taxon>
        <taxon>Methanobacteriati</taxon>
        <taxon>Methanobacteriota</taxon>
        <taxon>Stenosarchaea group</taxon>
        <taxon>Halobacteria</taxon>
        <taxon>Halobacteriales</taxon>
        <taxon>Haloarculaceae</taxon>
        <taxon>Halorhabdus</taxon>
    </lineage>
</organism>
<gene>
    <name evidence="4" type="ORF">HLRTI_000658</name>
    <name evidence="3" type="ORF">HTIA_2096</name>
</gene>
<dbReference type="RefSeq" id="WP_008523948.1">
    <property type="nucleotide sequence ID" value="NC_021921.1"/>
</dbReference>
<dbReference type="Pfam" id="PF26456">
    <property type="entry name" value="DUF8135"/>
    <property type="match status" value="1"/>
</dbReference>
<protein>
    <recommendedName>
        <fullName evidence="2">DUF8135 domain-containing protein</fullName>
    </recommendedName>
</protein>
<name>F7PFY0_9EURY</name>
<evidence type="ECO:0000259" key="2">
    <source>
        <dbReference type="Pfam" id="PF26456"/>
    </source>
</evidence>
<dbReference type="EMBL" id="AFNT02000005">
    <property type="protein sequence ID" value="ERJ07300.1"/>
    <property type="molecule type" value="Genomic_DNA"/>
</dbReference>
<evidence type="ECO:0000313" key="4">
    <source>
        <dbReference type="EMBL" id="ERJ07300.1"/>
    </source>
</evidence>
<reference evidence="4 5" key="2">
    <citation type="journal article" date="2013" name="PLoS ONE">
        <title>INDIGO - INtegrated Data Warehouse of MIcrobial GenOmes with Examples from the Red Sea Extremophiles.</title>
        <authorList>
            <person name="Alam I."/>
            <person name="Antunes A."/>
            <person name="Kamau A.A."/>
            <person name="Ba Alawi W."/>
            <person name="Kalkatawi M."/>
            <person name="Stingl U."/>
            <person name="Bajic V.B."/>
        </authorList>
    </citation>
    <scope>NUCLEOTIDE SEQUENCE [LARGE SCALE GENOMIC DNA]</scope>
    <source>
        <strain evidence="4 5">SARL4B</strain>
    </source>
</reference>
<feature type="region of interest" description="Disordered" evidence="1">
    <location>
        <begin position="1"/>
        <end position="176"/>
    </location>
</feature>
<dbReference type="HOGENOM" id="CLU_1127067_0_0_2"/>
<evidence type="ECO:0000313" key="6">
    <source>
        <dbReference type="Proteomes" id="UP000015381"/>
    </source>
</evidence>
<keyword evidence="6" id="KW-1185">Reference proteome</keyword>
<evidence type="ECO:0000313" key="3">
    <source>
        <dbReference type="EMBL" id="CCQ34210.1"/>
    </source>
</evidence>
<sequence length="236" mass="26023">MSDDGSDERDDDRADSQRDDFVLDEADDGESGGPFDDASEEKADPFERLGVPDSPDDRDRDPFAEIDDGPDPEHSASDPPSFDEFGFQRRGEEADSHAPSPASSEERADPSAGDRPDEPADDPFDRLGGGPRDGDPFEGLGEVGGPQAGEQFNDELWDDLSRSMAEPETEQRGQRRFAEVNKHSYCENCEYFSEPPDVECAHEGTDIVEFVDFETVRVADCPIVAEREELAEIDAE</sequence>
<feature type="compositionally biased region" description="Basic and acidic residues" evidence="1">
    <location>
        <begin position="11"/>
        <end position="21"/>
    </location>
</feature>
<dbReference type="eggNOG" id="arCOG07556">
    <property type="taxonomic scope" value="Archaea"/>
</dbReference>
<evidence type="ECO:0000313" key="5">
    <source>
        <dbReference type="Proteomes" id="UP000003861"/>
    </source>
</evidence>
<dbReference type="GeneID" id="23799350"/>
<proteinExistence type="predicted"/>
<feature type="domain" description="DUF8135" evidence="2">
    <location>
        <begin position="179"/>
        <end position="227"/>
    </location>
</feature>
<reference evidence="4 5" key="1">
    <citation type="journal article" date="2011" name="J. Bacteriol.">
        <title>Genome sequence of Halorhabdus tiamatea, the first archaeon isolated from a deep-sea anoxic brine lake.</title>
        <authorList>
            <person name="Antunes A."/>
            <person name="Alam I."/>
            <person name="Bajic V.B."/>
            <person name="Stingl U."/>
        </authorList>
    </citation>
    <scope>NUCLEOTIDE SEQUENCE [LARGE SCALE GENOMIC DNA]</scope>
    <source>
        <strain evidence="4 5">SARL4B</strain>
    </source>
</reference>
<dbReference type="AlphaFoldDB" id="F7PFY0"/>
<feature type="compositionally biased region" description="Basic and acidic residues" evidence="1">
    <location>
        <begin position="104"/>
        <end position="118"/>
    </location>
</feature>
<dbReference type="InterPro" id="IPR058448">
    <property type="entry name" value="DUF8135"/>
</dbReference>